<sequence length="305" mass="34955">MSEKLTVVDGKQYREVSRKANVGERIKIVQASLTFGDYVNGTVMTVEHIEPNGVRVYPYVDRVNICKFIADYEYVVLEPIEVTDDLRALIDGLTQSFANLTLRVTELDRQVTEILRPIATYKPIKPKPKTRDEIVEQAKKDVVKLSTKYQSSSETPSRRSFWPKECEKDGLFPVHYVEFVVNREKRTVVALIRYLDDKHVIYVGKSRCAPDDCFNAHIGRAIALRRALGLTVPAEYYEAPQPESVRVGDVVRWRNSDSIYRITRISGNKYGLYSFLFGNDSGDWTYDDFNAKYVITDDSREEVGA</sequence>
<evidence type="ECO:0000313" key="1">
    <source>
        <dbReference type="EMBL" id="NOU98461.1"/>
    </source>
</evidence>
<dbReference type="RefSeq" id="WP_171681354.1">
    <property type="nucleotide sequence ID" value="NZ_WHNZ01000004.1"/>
</dbReference>
<accession>A0ABX1ZI11</accession>
<comment type="caution">
    <text evidence="1">The sequence shown here is derived from an EMBL/GenBank/DDBJ whole genome shotgun (WGS) entry which is preliminary data.</text>
</comment>
<dbReference type="EMBL" id="WHNZ01000004">
    <property type="protein sequence ID" value="NOU98461.1"/>
    <property type="molecule type" value="Genomic_DNA"/>
</dbReference>
<proteinExistence type="predicted"/>
<gene>
    <name evidence="1" type="ORF">GC097_00270</name>
</gene>
<keyword evidence="2" id="KW-1185">Reference proteome</keyword>
<protein>
    <submittedName>
        <fullName evidence="1">Uncharacterized protein</fullName>
    </submittedName>
</protein>
<evidence type="ECO:0000313" key="2">
    <source>
        <dbReference type="Proteomes" id="UP000618579"/>
    </source>
</evidence>
<name>A0ABX1ZI11_9BACL</name>
<reference evidence="1 2" key="1">
    <citation type="submission" date="2019-10" db="EMBL/GenBank/DDBJ databases">
        <title>Description of Paenibacillus pedi sp. nov.</title>
        <authorList>
            <person name="Carlier A."/>
            <person name="Qi S."/>
        </authorList>
    </citation>
    <scope>NUCLEOTIDE SEQUENCE [LARGE SCALE GENOMIC DNA]</scope>
    <source>
        <strain evidence="1 2">LMG 31457</strain>
    </source>
</reference>
<organism evidence="1 2">
    <name type="scientific">Paenibacillus planticolens</name>
    <dbReference type="NCBI Taxonomy" id="2654976"/>
    <lineage>
        <taxon>Bacteria</taxon>
        <taxon>Bacillati</taxon>
        <taxon>Bacillota</taxon>
        <taxon>Bacilli</taxon>
        <taxon>Bacillales</taxon>
        <taxon>Paenibacillaceae</taxon>
        <taxon>Paenibacillus</taxon>
    </lineage>
</organism>
<dbReference type="Proteomes" id="UP000618579">
    <property type="component" value="Unassembled WGS sequence"/>
</dbReference>